<gene>
    <name evidence="1" type="ORF">AX774_g2620</name>
</gene>
<dbReference type="Pfam" id="PF09737">
    <property type="entry name" value="Det1"/>
    <property type="match status" value="1"/>
</dbReference>
<evidence type="ECO:0000313" key="2">
    <source>
        <dbReference type="Proteomes" id="UP000188320"/>
    </source>
</evidence>
<protein>
    <submittedName>
        <fullName evidence="1">Uncharacterized protein</fullName>
    </submittedName>
</protein>
<comment type="caution">
    <text evidence="1">The sequence shown here is derived from an EMBL/GenBank/DDBJ whole genome shotgun (WGS) entry which is preliminary data.</text>
</comment>
<organism evidence="1 2">
    <name type="scientific">Zancudomyces culisetae</name>
    <name type="common">Gut fungus</name>
    <name type="synonym">Smittium culisetae</name>
    <dbReference type="NCBI Taxonomy" id="1213189"/>
    <lineage>
        <taxon>Eukaryota</taxon>
        <taxon>Fungi</taxon>
        <taxon>Fungi incertae sedis</taxon>
        <taxon>Zoopagomycota</taxon>
        <taxon>Kickxellomycotina</taxon>
        <taxon>Harpellomycetes</taxon>
        <taxon>Harpellales</taxon>
        <taxon>Legeriomycetaceae</taxon>
        <taxon>Zancudomyces</taxon>
    </lineage>
</organism>
<reference evidence="2" key="1">
    <citation type="submission" date="2017-01" db="EMBL/GenBank/DDBJ databases">
        <authorList>
            <person name="Wang Y."/>
            <person name="White M."/>
            <person name="Kvist S."/>
            <person name="Moncalvo J.-M."/>
        </authorList>
    </citation>
    <scope>NUCLEOTIDE SEQUENCE [LARGE SCALE GENOMIC DNA]</scope>
    <source>
        <strain evidence="2">COL-18-3</strain>
    </source>
</reference>
<proteinExistence type="predicted"/>
<evidence type="ECO:0000313" key="1">
    <source>
        <dbReference type="EMBL" id="OMH83865.1"/>
    </source>
</evidence>
<dbReference type="AlphaFoldDB" id="A0A1R1PSA4"/>
<dbReference type="EMBL" id="LSSK01000296">
    <property type="protein sequence ID" value="OMH83865.1"/>
    <property type="molecule type" value="Genomic_DNA"/>
</dbReference>
<keyword evidence="2" id="KW-1185">Reference proteome</keyword>
<sequence length="130" mass="14841">MTSTFLLQSEYALTSTLANEVVCREYNEHIRENMSLARHLGSAQATRKFLSFLPFPPQFTCDSFYFDHSLFKPIPRKVGAAEVQYLTHGGIPDSACRAFQIFLCILYCTSISADISEHFTYPKPSKREFV</sequence>
<dbReference type="InterPro" id="IPR019138">
    <property type="entry name" value="De-etiolated_protein_1_Det1"/>
</dbReference>
<name>A0A1R1PSA4_ZANCU</name>
<dbReference type="Proteomes" id="UP000188320">
    <property type="component" value="Unassembled WGS sequence"/>
</dbReference>
<accession>A0A1R1PSA4</accession>